<protein>
    <submittedName>
        <fullName evidence="2">PD-(D/E)XK nuclease-like domain-containing protein</fullName>
    </submittedName>
</protein>
<dbReference type="InterPro" id="IPR024432">
    <property type="entry name" value="Put_RecE_PDDEXK-like_dom"/>
</dbReference>
<evidence type="ECO:0000313" key="3">
    <source>
        <dbReference type="Proteomes" id="UP001218788"/>
    </source>
</evidence>
<evidence type="ECO:0000259" key="1">
    <source>
        <dbReference type="Pfam" id="PF12684"/>
    </source>
</evidence>
<proteinExistence type="predicted"/>
<dbReference type="Proteomes" id="UP001218788">
    <property type="component" value="Unassembled WGS sequence"/>
</dbReference>
<organism evidence="2 3">
    <name type="scientific">Alteromonas gilva</name>
    <dbReference type="NCBI Taxonomy" id="2987522"/>
    <lineage>
        <taxon>Bacteria</taxon>
        <taxon>Pseudomonadati</taxon>
        <taxon>Pseudomonadota</taxon>
        <taxon>Gammaproteobacteria</taxon>
        <taxon>Alteromonadales</taxon>
        <taxon>Alteromonadaceae</taxon>
        <taxon>Alteromonas/Salinimonas group</taxon>
        <taxon>Alteromonas</taxon>
    </lineage>
</organism>
<dbReference type="EMBL" id="JAQQXP010000004">
    <property type="protein sequence ID" value="MDC8832972.1"/>
    <property type="molecule type" value="Genomic_DNA"/>
</dbReference>
<reference evidence="2 3" key="1">
    <citation type="submission" date="2022-10" db="EMBL/GenBank/DDBJ databases">
        <title>Alteromonas sp. chi3 Genome sequencing.</title>
        <authorList>
            <person name="Park S."/>
        </authorList>
    </citation>
    <scope>NUCLEOTIDE SEQUENCE [LARGE SCALE GENOMIC DNA]</scope>
    <source>
        <strain evidence="3">chi3</strain>
    </source>
</reference>
<dbReference type="InterPro" id="IPR011604">
    <property type="entry name" value="PDDEXK-like_dom_sf"/>
</dbReference>
<evidence type="ECO:0000313" key="2">
    <source>
        <dbReference type="EMBL" id="MDC8832972.1"/>
    </source>
</evidence>
<name>A0ABT5L9X5_9ALTE</name>
<dbReference type="Gene3D" id="3.90.320.10">
    <property type="match status" value="1"/>
</dbReference>
<dbReference type="RefSeq" id="WP_273642878.1">
    <property type="nucleotide sequence ID" value="NZ_JAQQXP010000004.1"/>
</dbReference>
<keyword evidence="3" id="KW-1185">Reference proteome</keyword>
<accession>A0ABT5L9X5</accession>
<dbReference type="Pfam" id="PF12684">
    <property type="entry name" value="DUF3799"/>
    <property type="match status" value="1"/>
</dbReference>
<comment type="caution">
    <text evidence="2">The sequence shown here is derived from an EMBL/GenBank/DDBJ whole genome shotgun (WGS) entry which is preliminary data.</text>
</comment>
<feature type="domain" description="Putative exodeoxyribonuclease 8 PDDEXK-like" evidence="1">
    <location>
        <begin position="67"/>
        <end position="355"/>
    </location>
</feature>
<gene>
    <name evidence="2" type="ORF">OIK42_19635</name>
</gene>
<sequence>MSVAVSIDELTGEVFPSDNLLSNWAERAQPSYGDSGEELFRDCQGELIEGIYLDMPNDVYHSLPALSSSKLKTFMSSPAHYYREYLSGIERKRTLTQKRTFDAGTHAHTLILEPEGYYKQFFRDVVPSDYPDALQTATQIEVELVALGLKKSGTKAEKVQRLIEANPKIQIFDDIKEKLYAKQGEPKQEMVEGEEITTYGGKVPVDGQVWDDAHRAAKTTRDHAEANAYFQNGLPEVAIIARCPVTGMMLKVKFDWLRHDDTAVDMKTTASTKPEEFLRQLNNLSYDVQQEFYKYVALLAGIDVREFTFVATEYVNADICQPYVLSEKRTYSAKIKVDGALRRLNECNKTGRWYGWSEDDCTIVFE</sequence>